<feature type="transmembrane region" description="Helical" evidence="3">
    <location>
        <begin position="16"/>
        <end position="34"/>
    </location>
</feature>
<feature type="coiled-coil region" evidence="1">
    <location>
        <begin position="65"/>
        <end position="106"/>
    </location>
</feature>
<keyword evidence="5" id="KW-1185">Reference proteome</keyword>
<gene>
    <name evidence="4" type="ORF">CKF58_05750</name>
</gene>
<name>A0A3A1YF13_9GAMM</name>
<keyword evidence="3" id="KW-0472">Membrane</keyword>
<reference evidence="4 5" key="1">
    <citation type="submission" date="2017-08" db="EMBL/GenBank/DDBJ databases">
        <title>Reclassification of Bisgaard taxon 37 and 44.</title>
        <authorList>
            <person name="Christensen H."/>
        </authorList>
    </citation>
    <scope>NUCLEOTIDE SEQUENCE [LARGE SCALE GENOMIC DNA]</scope>
    <source>
        <strain evidence="4 5">111</strain>
    </source>
</reference>
<dbReference type="EMBL" id="NRJG01000103">
    <property type="protein sequence ID" value="RIY36752.1"/>
    <property type="molecule type" value="Genomic_DNA"/>
</dbReference>
<accession>A0A3A1YF13</accession>
<evidence type="ECO:0000313" key="5">
    <source>
        <dbReference type="Proteomes" id="UP000265916"/>
    </source>
</evidence>
<protein>
    <recommendedName>
        <fullName evidence="6">Conjugal transfer pilus assembly protein TraB</fullName>
    </recommendedName>
</protein>
<dbReference type="Proteomes" id="UP000265916">
    <property type="component" value="Unassembled WGS sequence"/>
</dbReference>
<evidence type="ECO:0000256" key="3">
    <source>
        <dbReference type="SAM" id="Phobius"/>
    </source>
</evidence>
<keyword evidence="3" id="KW-0812">Transmembrane</keyword>
<feature type="region of interest" description="Disordered" evidence="2">
    <location>
        <begin position="505"/>
        <end position="531"/>
    </location>
</feature>
<comment type="caution">
    <text evidence="4">The sequence shown here is derived from an EMBL/GenBank/DDBJ whole genome shotgun (WGS) entry which is preliminary data.</text>
</comment>
<evidence type="ECO:0000313" key="4">
    <source>
        <dbReference type="EMBL" id="RIY36752.1"/>
    </source>
</evidence>
<dbReference type="CDD" id="cd16430">
    <property type="entry name" value="TraB"/>
    <property type="match status" value="1"/>
</dbReference>
<dbReference type="Pfam" id="PF03743">
    <property type="entry name" value="TrbI"/>
    <property type="match status" value="1"/>
</dbReference>
<dbReference type="OrthoDB" id="15544at2"/>
<dbReference type="AlphaFoldDB" id="A0A3A1YF13"/>
<sequence length="531" mass="57623">MLKRLWLKTSPKAKSIMVVGLSLTALSMCIYLMVRTPPREPLYQAPNTDEQIKILNTERLDDFTIASLSNSLEAQQNLINQQQQRLEQLSKQLETLTQQLGQTKQDNLPSLATLDTQGLSAEDYQAISELWESMVGLEPLEQCAHYYEFIQRYPHLRLPAFEKLINFNLAEWENGGKQGTIFTETTDPLKDYTVPDTDNLVNSQVNSADVFAQDPVTTGQGNANANDLYANQSYGNQSPANQYDTNQGMYLYNPPPTTYSSPAQAEPPVEPLTIRSLGTETASTPVLNLPAGSVFTGTIVTGVDAPTTDGAKADPYPVLVRLDNLDFLPNSYRSNLDACFMLLSSHGDISSHRALMRMQTLSCINAQGYIVEGEVKGYAVGEDGKIGVAGRLVSKQGSLIAKTLTIGFLQGISEAFTRPNLLLPGIGTYSNSPSASDIVTDAAFGGASKAVDRVANFYLNLANKMFPMVEVQAGVKVDLVVTAPISLQVSDRKVHAQPLTTVSAGNSSLPGSQIRSFSAGGTSYPTTEMPE</sequence>
<dbReference type="RefSeq" id="WP_119531876.1">
    <property type="nucleotide sequence ID" value="NZ_JBHSSP010000025.1"/>
</dbReference>
<evidence type="ECO:0000256" key="2">
    <source>
        <dbReference type="SAM" id="MobiDB-lite"/>
    </source>
</evidence>
<dbReference type="InterPro" id="IPR005498">
    <property type="entry name" value="T4SS_VirB10/TraB/TrbI"/>
</dbReference>
<organism evidence="4 5">
    <name type="scientific">Psittacicella hinzii</name>
    <dbReference type="NCBI Taxonomy" id="2028575"/>
    <lineage>
        <taxon>Bacteria</taxon>
        <taxon>Pseudomonadati</taxon>
        <taxon>Pseudomonadota</taxon>
        <taxon>Gammaproteobacteria</taxon>
        <taxon>Pasteurellales</taxon>
        <taxon>Psittacicellaceae</taxon>
        <taxon>Psittacicella</taxon>
    </lineage>
</organism>
<proteinExistence type="predicted"/>
<evidence type="ECO:0008006" key="6">
    <source>
        <dbReference type="Google" id="ProtNLM"/>
    </source>
</evidence>
<keyword evidence="1" id="KW-0175">Coiled coil</keyword>
<keyword evidence="3" id="KW-1133">Transmembrane helix</keyword>
<evidence type="ECO:0000256" key="1">
    <source>
        <dbReference type="SAM" id="Coils"/>
    </source>
</evidence>